<feature type="compositionally biased region" description="Pro residues" evidence="1">
    <location>
        <begin position="131"/>
        <end position="146"/>
    </location>
</feature>
<organism evidence="3 4">
    <name type="scientific">Igneacidithiobacillus copahuensis</name>
    <dbReference type="NCBI Taxonomy" id="2724909"/>
    <lineage>
        <taxon>Bacteria</taxon>
        <taxon>Pseudomonadati</taxon>
        <taxon>Pseudomonadota</taxon>
        <taxon>Acidithiobacillia</taxon>
        <taxon>Acidithiobacillales</taxon>
        <taxon>Acidithiobacillaceae</taxon>
        <taxon>Igneacidithiobacillus</taxon>
    </lineage>
</organism>
<comment type="caution">
    <text evidence="3">The sequence shown here is derived from an EMBL/GenBank/DDBJ whole genome shotgun (WGS) entry which is preliminary data.</text>
</comment>
<evidence type="ECO:0000256" key="1">
    <source>
        <dbReference type="SAM" id="MobiDB-lite"/>
    </source>
</evidence>
<dbReference type="AlphaFoldDB" id="A0AAE2YP01"/>
<feature type="region of interest" description="Disordered" evidence="1">
    <location>
        <begin position="61"/>
        <end position="86"/>
    </location>
</feature>
<protein>
    <submittedName>
        <fullName evidence="3">DUF4124 domain-containing protein</fullName>
    </submittedName>
</protein>
<gene>
    <name evidence="3" type="ORF">HFQ13_03495</name>
</gene>
<proteinExistence type="predicted"/>
<dbReference type="InterPro" id="IPR025392">
    <property type="entry name" value="DUF4124"/>
</dbReference>
<dbReference type="RefSeq" id="WP_215871866.1">
    <property type="nucleotide sequence ID" value="NZ_JAAXYO010000039.1"/>
</dbReference>
<dbReference type="Pfam" id="PF13511">
    <property type="entry name" value="DUF4124"/>
    <property type="match status" value="1"/>
</dbReference>
<name>A0AAE2YP01_9PROT</name>
<evidence type="ECO:0000313" key="3">
    <source>
        <dbReference type="EMBL" id="MBU2787283.1"/>
    </source>
</evidence>
<feature type="domain" description="DUF4124" evidence="2">
    <location>
        <begin position="21"/>
        <end position="72"/>
    </location>
</feature>
<dbReference type="EMBL" id="JAAXYO010000039">
    <property type="protein sequence ID" value="MBU2787283.1"/>
    <property type="molecule type" value="Genomic_DNA"/>
</dbReference>
<dbReference type="Proteomes" id="UP001197378">
    <property type="component" value="Unassembled WGS sequence"/>
</dbReference>
<evidence type="ECO:0000259" key="2">
    <source>
        <dbReference type="Pfam" id="PF13511"/>
    </source>
</evidence>
<reference evidence="3" key="1">
    <citation type="journal article" date="2021" name="ISME J.">
        <title>Genomic evolution of the class Acidithiobacillia: deep-branching Proteobacteria living in extreme acidic conditions.</title>
        <authorList>
            <person name="Moya-Beltran A."/>
            <person name="Beard S."/>
            <person name="Rojas-Villalobos C."/>
            <person name="Issotta F."/>
            <person name="Gallardo Y."/>
            <person name="Ulloa R."/>
            <person name="Giaveno A."/>
            <person name="Degli Esposti M."/>
            <person name="Johnson D.B."/>
            <person name="Quatrini R."/>
        </authorList>
    </citation>
    <scope>NUCLEOTIDE SEQUENCE</scope>
    <source>
        <strain evidence="3">VAN18-1</strain>
    </source>
</reference>
<feature type="region of interest" description="Disordered" evidence="1">
    <location>
        <begin position="126"/>
        <end position="169"/>
    </location>
</feature>
<accession>A0AAE2YP01</accession>
<keyword evidence="4" id="KW-1185">Reference proteome</keyword>
<evidence type="ECO:0000313" key="4">
    <source>
        <dbReference type="Proteomes" id="UP001197378"/>
    </source>
</evidence>
<sequence>MRKTRGLPRYMVLMSACWLAMPVLAPSALALPIYRWVSPEGVVSFGNRPPKDARDVQKIGEQSPISATPPAPVVMQPARKAEQTEQKIARDEELAAKLNLLRALENYLGQRQPQIIHEDRGPSLFLYPSYPYQPHPGPPRPRPPQSPTVNNGLPQIAPWYTGPWPRQTP</sequence>